<keyword evidence="7" id="KW-1185">Reference proteome</keyword>
<dbReference type="PROSITE" id="PS50294">
    <property type="entry name" value="WD_REPEATS_REGION"/>
    <property type="match status" value="5"/>
</dbReference>
<feature type="repeat" description="WD" evidence="4">
    <location>
        <begin position="434"/>
        <end position="465"/>
    </location>
</feature>
<evidence type="ECO:0000313" key="6">
    <source>
        <dbReference type="EMBL" id="PVZ97342.1"/>
    </source>
</evidence>
<evidence type="ECO:0000256" key="4">
    <source>
        <dbReference type="PROSITE-ProRule" id="PRU00221"/>
    </source>
</evidence>
<dbReference type="InterPro" id="IPR019775">
    <property type="entry name" value="WD40_repeat_CS"/>
</dbReference>
<dbReference type="GO" id="GO:0016226">
    <property type="term" value="P:iron-sulfur cluster assembly"/>
    <property type="evidence" value="ECO:0007669"/>
    <property type="project" value="UniProtKB-UniRule"/>
</dbReference>
<comment type="similarity">
    <text evidence="3">Belongs to the WD repeat CIA1 family.</text>
</comment>
<dbReference type="SMART" id="SM00320">
    <property type="entry name" value="WD40"/>
    <property type="match status" value="7"/>
</dbReference>
<feature type="repeat" description="WD" evidence="4">
    <location>
        <begin position="232"/>
        <end position="273"/>
    </location>
</feature>
<evidence type="ECO:0000256" key="2">
    <source>
        <dbReference type="ARBA" id="ARBA00022737"/>
    </source>
</evidence>
<dbReference type="InterPro" id="IPR036322">
    <property type="entry name" value="WD40_repeat_dom_sf"/>
</dbReference>
<dbReference type="HAMAP" id="MF_03037">
    <property type="entry name" value="ciao1"/>
    <property type="match status" value="1"/>
</dbReference>
<dbReference type="PROSITE" id="PS50082">
    <property type="entry name" value="WD_REPEATS_2"/>
    <property type="match status" value="5"/>
</dbReference>
<dbReference type="PANTHER" id="PTHR19920:SF0">
    <property type="entry name" value="CYTOSOLIC IRON-SULFUR PROTEIN ASSEMBLY PROTEIN CIAO1-RELATED"/>
    <property type="match status" value="1"/>
</dbReference>
<protein>
    <recommendedName>
        <fullName evidence="3">Probable cytosolic iron-sulfur protein assembly protein 1</fullName>
    </recommendedName>
</protein>
<organism evidence="6 7">
    <name type="scientific">Smittium angustum</name>
    <dbReference type="NCBI Taxonomy" id="133377"/>
    <lineage>
        <taxon>Eukaryota</taxon>
        <taxon>Fungi</taxon>
        <taxon>Fungi incertae sedis</taxon>
        <taxon>Zoopagomycota</taxon>
        <taxon>Kickxellomycotina</taxon>
        <taxon>Harpellomycetes</taxon>
        <taxon>Harpellales</taxon>
        <taxon>Legeriomycetaceae</taxon>
        <taxon>Smittium</taxon>
    </lineage>
</organism>
<dbReference type="Pfam" id="PF00400">
    <property type="entry name" value="WD40"/>
    <property type="match status" value="5"/>
</dbReference>
<dbReference type="EMBL" id="MBFU01000865">
    <property type="protein sequence ID" value="PVZ97342.1"/>
    <property type="molecule type" value="Genomic_DNA"/>
</dbReference>
<dbReference type="InterPro" id="IPR028608">
    <property type="entry name" value="CIAO1/Cia1"/>
</dbReference>
<keyword evidence="2" id="KW-0677">Repeat</keyword>
<evidence type="ECO:0000313" key="7">
    <source>
        <dbReference type="Proteomes" id="UP000245591"/>
    </source>
</evidence>
<feature type="compositionally biased region" description="Polar residues" evidence="5">
    <location>
        <begin position="351"/>
        <end position="367"/>
    </location>
</feature>
<proteinExistence type="inferred from homology"/>
<dbReference type="SUPFAM" id="SSF50978">
    <property type="entry name" value="WD40 repeat-like"/>
    <property type="match status" value="1"/>
</dbReference>
<dbReference type="CDD" id="cd00200">
    <property type="entry name" value="WD40"/>
    <property type="match status" value="1"/>
</dbReference>
<comment type="caution">
    <text evidence="6">The sequence shown here is derived from an EMBL/GenBank/DDBJ whole genome shotgun (WGS) entry which is preliminary data.</text>
</comment>
<dbReference type="Gene3D" id="2.130.10.10">
    <property type="entry name" value="YVTN repeat-like/Quinoprotein amine dehydrogenase"/>
    <property type="match status" value="2"/>
</dbReference>
<dbReference type="InterPro" id="IPR015943">
    <property type="entry name" value="WD40/YVTN_repeat-like_dom_sf"/>
</dbReference>
<dbReference type="Proteomes" id="UP000245591">
    <property type="component" value="Unassembled WGS sequence"/>
</dbReference>
<evidence type="ECO:0000256" key="1">
    <source>
        <dbReference type="ARBA" id="ARBA00022574"/>
    </source>
</evidence>
<dbReference type="InterPro" id="IPR001680">
    <property type="entry name" value="WD40_rpt"/>
</dbReference>
<feature type="region of interest" description="Disordered" evidence="5">
    <location>
        <begin position="348"/>
        <end position="383"/>
    </location>
</feature>
<dbReference type="PROSITE" id="PS00678">
    <property type="entry name" value="WD_REPEATS_1"/>
    <property type="match status" value="1"/>
</dbReference>
<feature type="repeat" description="WD" evidence="4">
    <location>
        <begin position="143"/>
        <end position="176"/>
    </location>
</feature>
<sequence length="465" mass="52920">MDVEQTSKLKVLCTDTLEGHENQVWRAIWRPDGEAILSCSGDKSIRLWAPINKSILAEKIHLSNAPISQTVDINPDSENNKTFTNYSEKWQCISSIEQAHKRAVRSICFQPITYESFASAGFDGCTNIWAKNYNKEYECFTTLEGHENEVKSVAWSPSGHLVATCGRDKSIWIWEVVGENDFECVSVLMEHTQDVKMLIWHPTEDILVSASYDDTVRIWKESEDDWYCSAILAGHKSTVWSIDFDPTGKFLVSCSDDLTAKIWTPKTTQKRSKALEFQSEPEWVCVCTIPSSFYKRSLYSVSWSKHFLKPLLIEKSEEKISLNHGYIATASGDNRMCVFAITSTHKKNKSDANSNKFNETDSIQKQSDSGRNEEDVQMENQDSEVNNVENYGILVDIDIDTEGSEKILMEDYTLQNVHFDLVHTISNAHGCFDVNSVAFNPNTKYANWLVSAGDDNNINIWYLQQ</sequence>
<comment type="function">
    <text evidence="3">Essential component of the cytosolic iron-sulfur (Fe/S) protein assembly machinery. Required for the maturation of extramitochondrial Fe/S proteins.</text>
</comment>
<dbReference type="PANTHER" id="PTHR19920">
    <property type="entry name" value="WD40 PROTEIN CIAO1"/>
    <property type="match status" value="1"/>
</dbReference>
<feature type="repeat" description="WD" evidence="4">
    <location>
        <begin position="17"/>
        <end position="48"/>
    </location>
</feature>
<reference evidence="6 7" key="1">
    <citation type="journal article" date="2018" name="MBio">
        <title>Comparative Genomics Reveals the Core Gene Toolbox for the Fungus-Insect Symbiosis.</title>
        <authorList>
            <person name="Wang Y."/>
            <person name="Stata M."/>
            <person name="Wang W."/>
            <person name="Stajich J.E."/>
            <person name="White M.M."/>
            <person name="Moncalvo J.M."/>
        </authorList>
    </citation>
    <scope>NUCLEOTIDE SEQUENCE [LARGE SCALE GENOMIC DNA]</scope>
    <source>
        <strain evidence="6 7">AUS-126-30</strain>
    </source>
</reference>
<evidence type="ECO:0000256" key="5">
    <source>
        <dbReference type="SAM" id="MobiDB-lite"/>
    </source>
</evidence>
<dbReference type="AlphaFoldDB" id="A0A2U1IX86"/>
<dbReference type="InterPro" id="IPR020472">
    <property type="entry name" value="WD40_PAC1"/>
</dbReference>
<keyword evidence="1 4" id="KW-0853">WD repeat</keyword>
<dbReference type="PRINTS" id="PR00320">
    <property type="entry name" value="GPROTEINBRPT"/>
</dbReference>
<name>A0A2U1IX86_SMIAN</name>
<feature type="repeat" description="WD" evidence="4">
    <location>
        <begin position="188"/>
        <end position="220"/>
    </location>
</feature>
<accession>A0A2U1IX86</accession>
<dbReference type="GO" id="GO:0097361">
    <property type="term" value="C:cytosolic [4Fe-4S] assembly targeting complex"/>
    <property type="evidence" value="ECO:0007669"/>
    <property type="project" value="InterPro"/>
</dbReference>
<evidence type="ECO:0000256" key="3">
    <source>
        <dbReference type="HAMAP-Rule" id="MF_03037"/>
    </source>
</evidence>
<gene>
    <name evidence="3" type="primary">CIA1</name>
    <name evidence="6" type="ORF">BB558_006711</name>
</gene>